<protein>
    <submittedName>
        <fullName evidence="1">Uncharacterized protein</fullName>
    </submittedName>
</protein>
<reference evidence="1" key="1">
    <citation type="submission" date="2015-07" db="EMBL/GenBank/DDBJ databases">
        <title>MeaNS - Measles Nucleotide Surveillance Program.</title>
        <authorList>
            <person name="Tran T."/>
            <person name="Druce J."/>
        </authorList>
    </citation>
    <scope>NUCLEOTIDE SEQUENCE</scope>
    <source>
        <strain evidence="1">UCB-OBI-ISO-001</strain>
        <tissue evidence="1">Gonad</tissue>
    </source>
</reference>
<gene>
    <name evidence="1" type="ORF">OCBIM_22018693mg</name>
</gene>
<proteinExistence type="predicted"/>
<dbReference type="EMBL" id="KQ418653">
    <property type="protein sequence ID" value="KOF86400.1"/>
    <property type="molecule type" value="Genomic_DNA"/>
</dbReference>
<accession>A0A0L8HCA9</accession>
<organism evidence="1">
    <name type="scientific">Octopus bimaculoides</name>
    <name type="common">California two-spotted octopus</name>
    <dbReference type="NCBI Taxonomy" id="37653"/>
    <lineage>
        <taxon>Eukaryota</taxon>
        <taxon>Metazoa</taxon>
        <taxon>Spiralia</taxon>
        <taxon>Lophotrochozoa</taxon>
        <taxon>Mollusca</taxon>
        <taxon>Cephalopoda</taxon>
        <taxon>Coleoidea</taxon>
        <taxon>Octopodiformes</taxon>
        <taxon>Octopoda</taxon>
        <taxon>Incirrata</taxon>
        <taxon>Octopodidae</taxon>
        <taxon>Octopus</taxon>
    </lineage>
</organism>
<dbReference type="AlphaFoldDB" id="A0A0L8HCA9"/>
<evidence type="ECO:0000313" key="1">
    <source>
        <dbReference type="EMBL" id="KOF86400.1"/>
    </source>
</evidence>
<name>A0A0L8HCA9_OCTBM</name>
<sequence length="51" mass="6167">METHTCYYLLFPYFFLPEFHMDINNLSPLSSTRNHIPSITSCIHYHDDYLK</sequence>